<gene>
    <name evidence="3" type="ORF">METZ01_LOCUS164039</name>
</gene>
<keyword evidence="2" id="KW-0812">Transmembrane</keyword>
<protein>
    <recommendedName>
        <fullName evidence="4">SxtJ</fullName>
    </recommendedName>
</protein>
<evidence type="ECO:0000256" key="2">
    <source>
        <dbReference type="SAM" id="Phobius"/>
    </source>
</evidence>
<accession>A0A382BBK5</accession>
<evidence type="ECO:0008006" key="4">
    <source>
        <dbReference type="Google" id="ProtNLM"/>
    </source>
</evidence>
<feature type="region of interest" description="Disordered" evidence="1">
    <location>
        <begin position="1"/>
        <end position="20"/>
    </location>
</feature>
<organism evidence="3">
    <name type="scientific">marine metagenome</name>
    <dbReference type="NCBI Taxonomy" id="408172"/>
    <lineage>
        <taxon>unclassified sequences</taxon>
        <taxon>metagenomes</taxon>
        <taxon>ecological metagenomes</taxon>
    </lineage>
</organism>
<sequence length="149" mass="16940">MKKRSEENTNQGVSYQTFSNSPNLPSNRKFGLVLGTFLFAAGIYAALYLNILWTIIFIFLATLFTLLALVAPAWLALLNKLWFQLGLLLGRVVNPIVLGLIFFIFITPVAIITKLFGRDELLINKRTVSTYWLERKPIGPKPESFKNQF</sequence>
<name>A0A382BBK5_9ZZZZ</name>
<dbReference type="AlphaFoldDB" id="A0A382BBK5"/>
<evidence type="ECO:0000256" key="1">
    <source>
        <dbReference type="SAM" id="MobiDB-lite"/>
    </source>
</evidence>
<feature type="transmembrane region" description="Helical" evidence="2">
    <location>
        <begin position="96"/>
        <end position="116"/>
    </location>
</feature>
<keyword evidence="2" id="KW-0472">Membrane</keyword>
<dbReference type="EMBL" id="UINC01029072">
    <property type="protein sequence ID" value="SVB11185.1"/>
    <property type="molecule type" value="Genomic_DNA"/>
</dbReference>
<keyword evidence="2" id="KW-1133">Transmembrane helix</keyword>
<proteinExistence type="predicted"/>
<feature type="transmembrane region" description="Helical" evidence="2">
    <location>
        <begin position="56"/>
        <end position="76"/>
    </location>
</feature>
<reference evidence="3" key="1">
    <citation type="submission" date="2018-05" db="EMBL/GenBank/DDBJ databases">
        <authorList>
            <person name="Lanie J.A."/>
            <person name="Ng W.-L."/>
            <person name="Kazmierczak K.M."/>
            <person name="Andrzejewski T.M."/>
            <person name="Davidsen T.M."/>
            <person name="Wayne K.J."/>
            <person name="Tettelin H."/>
            <person name="Glass J.I."/>
            <person name="Rusch D."/>
            <person name="Podicherti R."/>
            <person name="Tsui H.-C.T."/>
            <person name="Winkler M.E."/>
        </authorList>
    </citation>
    <scope>NUCLEOTIDE SEQUENCE</scope>
</reference>
<dbReference type="Pfam" id="PF19588">
    <property type="entry name" value="SxtJ"/>
    <property type="match status" value="1"/>
</dbReference>
<evidence type="ECO:0000313" key="3">
    <source>
        <dbReference type="EMBL" id="SVB11185.1"/>
    </source>
</evidence>
<feature type="compositionally biased region" description="Polar residues" evidence="1">
    <location>
        <begin position="8"/>
        <end position="20"/>
    </location>
</feature>
<feature type="transmembrane region" description="Helical" evidence="2">
    <location>
        <begin position="30"/>
        <end position="49"/>
    </location>
</feature>
<dbReference type="InterPro" id="IPR045781">
    <property type="entry name" value="SxtJ"/>
</dbReference>